<dbReference type="EMBL" id="CP003911">
    <property type="protein sequence ID" value="AGU47778.1"/>
    <property type="molecule type" value="Genomic_DNA"/>
</dbReference>
<dbReference type="PATRIC" id="fig|1246301.3.peg.669"/>
<gene>
    <name evidence="2" type="ORF">VAPA_1c06480</name>
</gene>
<proteinExistence type="predicted"/>
<evidence type="ECO:0000256" key="1">
    <source>
        <dbReference type="SAM" id="MobiDB-lite"/>
    </source>
</evidence>
<evidence type="ECO:0008006" key="4">
    <source>
        <dbReference type="Google" id="ProtNLM"/>
    </source>
</evidence>
<evidence type="ECO:0000313" key="2">
    <source>
        <dbReference type="EMBL" id="AGU47778.1"/>
    </source>
</evidence>
<evidence type="ECO:0000313" key="3">
    <source>
        <dbReference type="Proteomes" id="UP000016223"/>
    </source>
</evidence>
<reference evidence="2 3" key="1">
    <citation type="submission" date="2012-10" db="EMBL/GenBank/DDBJ databases">
        <title>Genome sequence of Variovorax paradoxus B4.</title>
        <authorList>
            <person name="Schuldes J."/>
            <person name="Brandt U."/>
            <person name="Hiessl S."/>
            <person name="Wuebbeler J.H."/>
            <person name="Thuermer A."/>
            <person name="Steinbuechel A."/>
            <person name="Daniel R."/>
        </authorList>
    </citation>
    <scope>NUCLEOTIDE SEQUENCE [LARGE SCALE GENOMIC DNA]</scope>
    <source>
        <strain evidence="2 3">B4</strain>
    </source>
</reference>
<sequence>MDRFPSRAAFSHLQLGAVKFRNCGESVDVRRKHGEIECKTAQPAVVPQLTEGVALASLLAFHRRTSASTNSRTRHDFYGDRERAPDPPNLLGAGHEDIARRIFGGKISGQDVLMRHTLFGFYSRLLTEDANKKWAEDLANCRRVPIAAYLDTKSGPLSSLGASGALRKCYACIDSDLVQGEIPGWRVLHQLPFLSHCVEHSQHLVSICPSCSHAFERGADFRLPIDPCRHCGYAQYPVRTPELCRGQLLLGRLCSRVFSGLVPDLEPSRWVDWVNATNAEFVNAEIAVASVEGHLIELWDVSSIAELSSVLGYTLPGDFVGQELGLAMSSRIWLSRLLVFSAACSLMNKNPTSGNAASEELSEVNGRFELLARLAAASAIPQGVIDRLIAGDAVSAVVGARMVTIGRLRRFLRSLPREISSLLQKTGKNGRQQRRADSPLKETKHDELLAVSRQALLDAKAVNANLTRTEAAKLFPSRYRWLTRHDSEWLAAELPSLLPSSGGVQGWFSYFDNEKERRQAYQNVVLEFLRHKPGAGRSEVYKEQRRAMTWLLQNERAWCDLHVPFQAKSQSRFEWYRGAEPLVLPEPVLKSRYRDDDERTALSKTAVLRMRALNPHLLRSELVRACSSSINWLRHRDPEWLEEHLPPTVRDPKRK</sequence>
<feature type="compositionally biased region" description="Basic and acidic residues" evidence="1">
    <location>
        <begin position="434"/>
        <end position="444"/>
    </location>
</feature>
<feature type="region of interest" description="Disordered" evidence="1">
    <location>
        <begin position="424"/>
        <end position="444"/>
    </location>
</feature>
<accession>T1X5A2</accession>
<name>T1X5A2_VARPD</name>
<dbReference type="HOGENOM" id="CLU_418521_0_0_4"/>
<dbReference type="Proteomes" id="UP000016223">
    <property type="component" value="Chromosome 1"/>
</dbReference>
<dbReference type="KEGG" id="vpd:VAPA_1c06480"/>
<protein>
    <recommendedName>
        <fullName evidence="4">TniQ protein</fullName>
    </recommendedName>
</protein>
<dbReference type="AlphaFoldDB" id="T1X5A2"/>
<organism evidence="2 3">
    <name type="scientific">Variovorax paradoxus B4</name>
    <dbReference type="NCBI Taxonomy" id="1246301"/>
    <lineage>
        <taxon>Bacteria</taxon>
        <taxon>Pseudomonadati</taxon>
        <taxon>Pseudomonadota</taxon>
        <taxon>Betaproteobacteria</taxon>
        <taxon>Burkholderiales</taxon>
        <taxon>Comamonadaceae</taxon>
        <taxon>Variovorax</taxon>
    </lineage>
</organism>